<sequence length="173" mass="19632">MINVDSSLMIKELTRYLGRQVQVNSLEHDKHGETGVLQYVRDKIEGNSLTPTVGVWFEGEAFTRSMHPQQIRPFLRRLDSLTDEEARQCFRLGYPYWDLGEIVTLAKAATHIELVSGPIRLTITTQGVISSERQFDGAVVPARVNIWEVLNYLDSLFIDTNGYIERGVAVKAH</sequence>
<proteinExistence type="predicted"/>
<name>A0A6L9LFE3_9BACT</name>
<evidence type="ECO:0000313" key="1">
    <source>
        <dbReference type="EMBL" id="NDU99214.1"/>
    </source>
</evidence>
<comment type="caution">
    <text evidence="1">The sequence shown here is derived from an EMBL/GenBank/DDBJ whole genome shotgun (WGS) entry which is preliminary data.</text>
</comment>
<dbReference type="AlphaFoldDB" id="A0A6L9LFE3"/>
<dbReference type="Proteomes" id="UP000474175">
    <property type="component" value="Unassembled WGS sequence"/>
</dbReference>
<gene>
    <name evidence="1" type="ORF">GK108_30325</name>
</gene>
<dbReference type="RefSeq" id="WP_163955346.1">
    <property type="nucleotide sequence ID" value="NZ_JAAFZH010000025.1"/>
</dbReference>
<accession>A0A6L9LFE3</accession>
<organism evidence="1 2">
    <name type="scientific">Spirosoma terrae</name>
    <dbReference type="NCBI Taxonomy" id="1968276"/>
    <lineage>
        <taxon>Bacteria</taxon>
        <taxon>Pseudomonadati</taxon>
        <taxon>Bacteroidota</taxon>
        <taxon>Cytophagia</taxon>
        <taxon>Cytophagales</taxon>
        <taxon>Cytophagaceae</taxon>
        <taxon>Spirosoma</taxon>
    </lineage>
</organism>
<evidence type="ECO:0000313" key="2">
    <source>
        <dbReference type="Proteomes" id="UP000474175"/>
    </source>
</evidence>
<keyword evidence="2" id="KW-1185">Reference proteome</keyword>
<protein>
    <submittedName>
        <fullName evidence="1">Uncharacterized protein</fullName>
    </submittedName>
</protein>
<dbReference type="EMBL" id="JAAFZH010000025">
    <property type="protein sequence ID" value="NDU99214.1"/>
    <property type="molecule type" value="Genomic_DNA"/>
</dbReference>
<reference evidence="1 2" key="1">
    <citation type="submission" date="2020-02" db="EMBL/GenBank/DDBJ databases">
        <title>Draft genome sequence of two Spirosoma agri KCTC 52727 and Spirosoma terrae KCTC 52035.</title>
        <authorList>
            <person name="Rojas J."/>
            <person name="Ambika Manirajan B."/>
            <person name="Suarez C."/>
            <person name="Ratering S."/>
            <person name="Schnell S."/>
        </authorList>
    </citation>
    <scope>NUCLEOTIDE SEQUENCE [LARGE SCALE GENOMIC DNA]</scope>
    <source>
        <strain evidence="1 2">KCTC 52035</strain>
    </source>
</reference>